<dbReference type="Gene3D" id="3.10.450.60">
    <property type="match status" value="1"/>
</dbReference>
<dbReference type="GO" id="GO:0016702">
    <property type="term" value="F:oxidoreductase activity, acting on single donors with incorporation of molecular oxygen, incorporation of two atoms of oxygen"/>
    <property type="evidence" value="ECO:0007669"/>
    <property type="project" value="InterPro"/>
</dbReference>
<dbReference type="EMBL" id="CASHTH010003575">
    <property type="protein sequence ID" value="CAI8046594.1"/>
    <property type="molecule type" value="Genomic_DNA"/>
</dbReference>
<accession>A0AA35TF57</accession>
<evidence type="ECO:0000313" key="6">
    <source>
        <dbReference type="EMBL" id="CAI8046594.1"/>
    </source>
</evidence>
<gene>
    <name evidence="6" type="ORF">GBAR_LOCUS25780</name>
</gene>
<keyword evidence="3" id="KW-0560">Oxidoreductase</keyword>
<evidence type="ECO:0000256" key="2">
    <source>
        <dbReference type="ARBA" id="ARBA00022964"/>
    </source>
</evidence>
<protein>
    <submittedName>
        <fullName evidence="6">Polyunsaturated fatty acid 5-lipoxygenase</fullName>
    </submittedName>
</protein>
<keyword evidence="4" id="KW-0175">Coiled coil</keyword>
<dbReference type="InterPro" id="IPR020834">
    <property type="entry name" value="LipOase_CS"/>
</dbReference>
<evidence type="ECO:0000259" key="5">
    <source>
        <dbReference type="PROSITE" id="PS51393"/>
    </source>
</evidence>
<dbReference type="InterPro" id="IPR013819">
    <property type="entry name" value="LipOase_C"/>
</dbReference>
<feature type="domain" description="Lipoxygenase" evidence="5">
    <location>
        <begin position="1"/>
        <end position="385"/>
    </location>
</feature>
<dbReference type="InterPro" id="IPR000907">
    <property type="entry name" value="LipOase"/>
</dbReference>
<evidence type="ECO:0000256" key="4">
    <source>
        <dbReference type="SAM" id="Coils"/>
    </source>
</evidence>
<dbReference type="GO" id="GO:0034440">
    <property type="term" value="P:lipid oxidation"/>
    <property type="evidence" value="ECO:0007669"/>
    <property type="project" value="InterPro"/>
</dbReference>
<dbReference type="Pfam" id="PF00305">
    <property type="entry name" value="Lipoxygenase"/>
    <property type="match status" value="1"/>
</dbReference>
<reference evidence="6" key="1">
    <citation type="submission" date="2023-03" db="EMBL/GenBank/DDBJ databases">
        <authorList>
            <person name="Steffen K."/>
            <person name="Cardenas P."/>
        </authorList>
    </citation>
    <scope>NUCLEOTIDE SEQUENCE</scope>
</reference>
<keyword evidence="7" id="KW-1185">Reference proteome</keyword>
<evidence type="ECO:0000256" key="1">
    <source>
        <dbReference type="ARBA" id="ARBA00022723"/>
    </source>
</evidence>
<evidence type="ECO:0000313" key="7">
    <source>
        <dbReference type="Proteomes" id="UP001174909"/>
    </source>
</evidence>
<feature type="coiled-coil region" evidence="4">
    <location>
        <begin position="339"/>
        <end position="366"/>
    </location>
</feature>
<dbReference type="Proteomes" id="UP001174909">
    <property type="component" value="Unassembled WGS sequence"/>
</dbReference>
<dbReference type="PRINTS" id="PR00087">
    <property type="entry name" value="LIPOXYGENASE"/>
</dbReference>
<sequence length="385" mass="43273">MDDVSCKDGAYCAAPLCLLYVNAVGQLKPIAIQLSQKPGNDNPIFLPTDHRIDWIAAKMYYVSSHYQFHQLSSHFLTCHAAMEAYAMGLMRNIPDAHPVYKLLRPHTRYTMAINNKARESLIGPNGAINATFSLDLQGQKDVFCRAGKKYSVNWSNIKRDVKARGVQDSSLLPFYHYRDDGIKIWDALTTYVNSIIDLSYHDDKSVKEDKELQSFAHDIHNNGFPAYDGSYLNGHDFPPSISTKAEIVEICTLIMFTGSAQHAAVNFGQYTYYSFVPNAPLTLHHPPPAEKGKLTFKQLMDALPNEEGTQNMITVTSLLSKYSSDEIFVGTYPAELVVEKEAKAAAENLRKTLEKITVEIEERNKALEVPYIYLLPKKIPNSITI</sequence>
<dbReference type="PANTHER" id="PTHR11771">
    <property type="entry name" value="LIPOXYGENASE"/>
    <property type="match status" value="1"/>
</dbReference>
<dbReference type="SUPFAM" id="SSF48484">
    <property type="entry name" value="Lipoxigenase"/>
    <property type="match status" value="1"/>
</dbReference>
<dbReference type="AlphaFoldDB" id="A0AA35TF57"/>
<name>A0AA35TF57_GEOBA</name>
<proteinExistence type="predicted"/>
<dbReference type="Gene3D" id="1.20.245.10">
    <property type="entry name" value="Lipoxygenase-1, Domain 5"/>
    <property type="match status" value="1"/>
</dbReference>
<dbReference type="PROSITE" id="PS51393">
    <property type="entry name" value="LIPOXYGENASE_3"/>
    <property type="match status" value="1"/>
</dbReference>
<evidence type="ECO:0000256" key="3">
    <source>
        <dbReference type="ARBA" id="ARBA00023002"/>
    </source>
</evidence>
<dbReference type="InterPro" id="IPR036226">
    <property type="entry name" value="LipOase_C_sf"/>
</dbReference>
<dbReference type="GO" id="GO:0046872">
    <property type="term" value="F:metal ion binding"/>
    <property type="evidence" value="ECO:0007669"/>
    <property type="project" value="UniProtKB-KW"/>
</dbReference>
<dbReference type="PROSITE" id="PS00081">
    <property type="entry name" value="LIPOXYGENASE_2"/>
    <property type="match status" value="1"/>
</dbReference>
<comment type="caution">
    <text evidence="6">The sequence shown here is derived from an EMBL/GenBank/DDBJ whole genome shotgun (WGS) entry which is preliminary data.</text>
</comment>
<organism evidence="6 7">
    <name type="scientific">Geodia barretti</name>
    <name type="common">Barrett's horny sponge</name>
    <dbReference type="NCBI Taxonomy" id="519541"/>
    <lineage>
        <taxon>Eukaryota</taxon>
        <taxon>Metazoa</taxon>
        <taxon>Porifera</taxon>
        <taxon>Demospongiae</taxon>
        <taxon>Heteroscleromorpha</taxon>
        <taxon>Tetractinellida</taxon>
        <taxon>Astrophorina</taxon>
        <taxon>Geodiidae</taxon>
        <taxon>Geodia</taxon>
    </lineage>
</organism>
<keyword evidence="1" id="KW-0479">Metal-binding</keyword>
<keyword evidence="2" id="KW-0223">Dioxygenase</keyword>